<evidence type="ECO:0000259" key="12">
    <source>
        <dbReference type="PROSITE" id="PS51686"/>
    </source>
</evidence>
<dbReference type="InterPro" id="IPR023267">
    <property type="entry name" value="RCMT"/>
</dbReference>
<dbReference type="InterPro" id="IPR001678">
    <property type="entry name" value="MeTrfase_RsmB-F_NOP2_dom"/>
</dbReference>
<feature type="region of interest" description="Disordered" evidence="11">
    <location>
        <begin position="1"/>
        <end position="26"/>
    </location>
</feature>
<dbReference type="OrthoDB" id="427002at2759"/>
<feature type="region of interest" description="Disordered" evidence="11">
    <location>
        <begin position="142"/>
        <end position="201"/>
    </location>
</feature>
<evidence type="ECO:0000256" key="2">
    <source>
        <dbReference type="ARBA" id="ARBA00007494"/>
    </source>
</evidence>
<dbReference type="STRING" id="456900.A0A151IL43"/>
<organism evidence="13 14">
    <name type="scientific">Cyphomyrmex costatus</name>
    <dbReference type="NCBI Taxonomy" id="456900"/>
    <lineage>
        <taxon>Eukaryota</taxon>
        <taxon>Metazoa</taxon>
        <taxon>Ecdysozoa</taxon>
        <taxon>Arthropoda</taxon>
        <taxon>Hexapoda</taxon>
        <taxon>Insecta</taxon>
        <taxon>Pterygota</taxon>
        <taxon>Neoptera</taxon>
        <taxon>Endopterygota</taxon>
        <taxon>Hymenoptera</taxon>
        <taxon>Apocrita</taxon>
        <taxon>Aculeata</taxon>
        <taxon>Formicoidea</taxon>
        <taxon>Formicidae</taxon>
        <taxon>Myrmicinae</taxon>
        <taxon>Cyphomyrmex</taxon>
    </lineage>
</organism>
<keyword evidence="4 9" id="KW-0489">Methyltransferase</keyword>
<dbReference type="Pfam" id="PF01189">
    <property type="entry name" value="Methyltr_RsmB-F"/>
    <property type="match status" value="1"/>
</dbReference>
<evidence type="ECO:0000256" key="10">
    <source>
        <dbReference type="SAM" id="Coils"/>
    </source>
</evidence>
<keyword evidence="5 9" id="KW-0808">Transferase</keyword>
<feature type="binding site" evidence="9">
    <location>
        <position position="566"/>
    </location>
    <ligand>
        <name>S-adenosyl-L-methionine</name>
        <dbReference type="ChEBI" id="CHEBI:59789"/>
    </ligand>
</feature>
<gene>
    <name evidence="13" type="ORF">ALC62_03605</name>
</gene>
<dbReference type="GO" id="GO:0070475">
    <property type="term" value="P:rRNA base methylation"/>
    <property type="evidence" value="ECO:0007669"/>
    <property type="project" value="TreeGrafter"/>
</dbReference>
<evidence type="ECO:0000256" key="5">
    <source>
        <dbReference type="ARBA" id="ARBA00022679"/>
    </source>
</evidence>
<keyword evidence="6 9" id="KW-0949">S-adenosyl-L-methionine</keyword>
<evidence type="ECO:0000256" key="6">
    <source>
        <dbReference type="ARBA" id="ARBA00022691"/>
    </source>
</evidence>
<accession>A0A151IL43</accession>
<dbReference type="InterPro" id="IPR029063">
    <property type="entry name" value="SAM-dependent_MTases_sf"/>
</dbReference>
<feature type="binding site" evidence="9">
    <location>
        <begin position="542"/>
        <end position="548"/>
    </location>
    <ligand>
        <name>S-adenosyl-L-methionine</name>
        <dbReference type="ChEBI" id="CHEBI:59789"/>
    </ligand>
</feature>
<sequence length="743" mass="85911">MGRKGKFNKDLGGRGRKAKKQSDPIFPKGVLVKESNTLSHRQKQRVRKRLLKNQQLKDNAKKLFEKKINVEEKVQSKNREDILKQQKKKKKNKVKFINDEKDVKMEIQSNLSSKLEIKVEQSSTFEKKKETKVKQKDIIKTVENNSNKNCHNKSDKMKIYSDNQVLKLSKKDKQNKTKSMKVKTNLKSESGNDNNQIEDEKMEICSNKQVIKLKKKAKQSKQKNIKVKNNENSKSNNDMLFNVNDEIEEDEDEQMDEENMSEDEEDMSEDEEDTSKDDNQLFSTAKLKKTFKIKQFMKDNIESDVEEMVSSNEEESAEDERMEEDEKENDKSSDDDLLPIEKANRKLKKKKEKEQKLAGEEMEDMMTHQRIFSFPTDEELTNVTSLKDIQQRIRDVIMVLSDFKRLREENRLRSEYTKLLQMDLCTYYSYNDFLMEKLMQMFSLDELLEFLEASEVQRPLIIRANTLKTRRRDLAEALINRGVNLDPIGKWTKIGLIVYSSQVPMGATPEYLAGHYMIQGASSFLPVMALDPKENERILDMCAAPGGKASHIAAIMKNTGTLFANDLNKERLKAVVGNFHRLGIVNCVICNYDGRTFPKIIKGFDRVLLDAPCTGTGVVSKDPSIKTNKAEVDIQRCCTLQRELLLTAIDCVNSRSESGGIIVYSTCSILPEENEWIINYALKKRDVKLIPTGLEFGTDGFTNYRQHRFHPSLKLTKRFYPHVHNMDGFFVAKLKKFSNNIPN</sequence>
<keyword evidence="14" id="KW-1185">Reference proteome</keyword>
<protein>
    <submittedName>
        <fullName evidence="13">Putative ribosomal RNA methyltransferase NOP2</fullName>
    </submittedName>
</protein>
<dbReference type="FunFam" id="3.30.70.1170:FF:000001">
    <property type="entry name" value="Ribosomal RNA methyltransferase Nop2"/>
    <property type="match status" value="1"/>
</dbReference>
<feature type="compositionally biased region" description="Acidic residues" evidence="11">
    <location>
        <begin position="245"/>
        <end position="275"/>
    </location>
</feature>
<evidence type="ECO:0000256" key="8">
    <source>
        <dbReference type="ARBA" id="ARBA00023242"/>
    </source>
</evidence>
<keyword evidence="10" id="KW-0175">Coiled coil</keyword>
<dbReference type="PROSITE" id="PS01153">
    <property type="entry name" value="NOL1_NOP2_SUN"/>
    <property type="match status" value="1"/>
</dbReference>
<dbReference type="CDD" id="cd02440">
    <property type="entry name" value="AdoMet_MTases"/>
    <property type="match status" value="1"/>
</dbReference>
<feature type="active site" description="Nucleophile" evidence="9">
    <location>
        <position position="667"/>
    </location>
</feature>
<reference evidence="13 14" key="1">
    <citation type="submission" date="2016-03" db="EMBL/GenBank/DDBJ databases">
        <title>Cyphomyrmex costatus WGS genome.</title>
        <authorList>
            <person name="Nygaard S."/>
            <person name="Hu H."/>
            <person name="Boomsma J."/>
            <person name="Zhang G."/>
        </authorList>
    </citation>
    <scope>NUCLEOTIDE SEQUENCE [LARGE SCALE GENOMIC DNA]</scope>
    <source>
        <strain evidence="13">MS0001</strain>
        <tissue evidence="13">Whole body</tissue>
    </source>
</reference>
<dbReference type="InterPro" id="IPR049560">
    <property type="entry name" value="MeTrfase_RsmB-F_NOP2_cat"/>
</dbReference>
<feature type="binding site" evidence="9">
    <location>
        <position position="593"/>
    </location>
    <ligand>
        <name>S-adenosyl-L-methionine</name>
        <dbReference type="ChEBI" id="CHEBI:59789"/>
    </ligand>
</feature>
<dbReference type="KEGG" id="ccoa:108771625"/>
<dbReference type="InterPro" id="IPR011023">
    <property type="entry name" value="Nop2p"/>
</dbReference>
<dbReference type="PANTHER" id="PTHR22807:SF30">
    <property type="entry name" value="28S RRNA (CYTOSINE(4447)-C(5))-METHYLTRANSFERASE-RELATED"/>
    <property type="match status" value="1"/>
</dbReference>
<proteinExistence type="inferred from homology"/>
<dbReference type="InterPro" id="IPR023273">
    <property type="entry name" value="RCMT_NOP2"/>
</dbReference>
<dbReference type="GO" id="GO:0003723">
    <property type="term" value="F:RNA binding"/>
    <property type="evidence" value="ECO:0007669"/>
    <property type="project" value="UniProtKB-UniRule"/>
</dbReference>
<dbReference type="InterPro" id="IPR018314">
    <property type="entry name" value="RsmB/NOL1/NOP2-like_CS"/>
</dbReference>
<feature type="domain" description="SAM-dependent MTase RsmB/NOP-type" evidence="12">
    <location>
        <begin position="450"/>
        <end position="737"/>
    </location>
</feature>
<evidence type="ECO:0000256" key="4">
    <source>
        <dbReference type="ARBA" id="ARBA00022603"/>
    </source>
</evidence>
<comment type="similarity">
    <text evidence="2 9">Belongs to the class I-like SAM-binding methyltransferase superfamily. RsmB/NOP family.</text>
</comment>
<dbReference type="PROSITE" id="PS51686">
    <property type="entry name" value="SAM_MT_RSMB_NOP"/>
    <property type="match status" value="1"/>
</dbReference>
<feature type="coiled-coil region" evidence="10">
    <location>
        <begin position="53"/>
        <end position="100"/>
    </location>
</feature>
<evidence type="ECO:0000313" key="14">
    <source>
        <dbReference type="Proteomes" id="UP000078542"/>
    </source>
</evidence>
<dbReference type="GO" id="GO:0009383">
    <property type="term" value="F:rRNA (cytosine-C5-)-methyltransferase activity"/>
    <property type="evidence" value="ECO:0007669"/>
    <property type="project" value="TreeGrafter"/>
</dbReference>
<feature type="region of interest" description="Disordered" evidence="11">
    <location>
        <begin position="305"/>
        <end position="361"/>
    </location>
</feature>
<evidence type="ECO:0000256" key="11">
    <source>
        <dbReference type="SAM" id="MobiDB-lite"/>
    </source>
</evidence>
<feature type="compositionally biased region" description="Acidic residues" evidence="11">
    <location>
        <begin position="305"/>
        <end position="327"/>
    </location>
</feature>
<keyword evidence="3" id="KW-0690">Ribosome biogenesis</keyword>
<evidence type="ECO:0000256" key="1">
    <source>
        <dbReference type="ARBA" id="ARBA00004604"/>
    </source>
</evidence>
<feature type="compositionally biased region" description="Polar residues" evidence="11">
    <location>
        <begin position="185"/>
        <end position="195"/>
    </location>
</feature>
<evidence type="ECO:0000256" key="9">
    <source>
        <dbReference type="PROSITE-ProRule" id="PRU01023"/>
    </source>
</evidence>
<dbReference type="PRINTS" id="PR02008">
    <property type="entry name" value="RCMTFAMILY"/>
</dbReference>
<dbReference type="GO" id="GO:0005730">
    <property type="term" value="C:nucleolus"/>
    <property type="evidence" value="ECO:0007669"/>
    <property type="project" value="UniProtKB-SubCell"/>
</dbReference>
<evidence type="ECO:0000256" key="3">
    <source>
        <dbReference type="ARBA" id="ARBA00022517"/>
    </source>
</evidence>
<keyword evidence="7 9" id="KW-0694">RNA-binding</keyword>
<dbReference type="AlphaFoldDB" id="A0A151IL43"/>
<dbReference type="PANTHER" id="PTHR22807">
    <property type="entry name" value="NOP2 YEAST -RELATED NOL1/NOP2/FMU SUN DOMAIN-CONTAINING"/>
    <property type="match status" value="1"/>
</dbReference>
<name>A0A151IL43_9HYME</name>
<feature type="region of interest" description="Disordered" evidence="11">
    <location>
        <begin position="213"/>
        <end position="281"/>
    </location>
</feature>
<dbReference type="SUPFAM" id="SSF53335">
    <property type="entry name" value="S-adenosyl-L-methionine-dependent methyltransferases"/>
    <property type="match status" value="1"/>
</dbReference>
<evidence type="ECO:0000313" key="13">
    <source>
        <dbReference type="EMBL" id="KYN05464.1"/>
    </source>
</evidence>
<keyword evidence="8" id="KW-0539">Nucleus</keyword>
<dbReference type="Gene3D" id="3.30.70.1170">
    <property type="entry name" value="Sun protein, domain 3"/>
    <property type="match status" value="1"/>
</dbReference>
<comment type="subcellular location">
    <subcellularLocation>
        <location evidence="1">Nucleus</location>
        <location evidence="1">Nucleolus</location>
    </subcellularLocation>
</comment>
<evidence type="ECO:0000256" key="7">
    <source>
        <dbReference type="ARBA" id="ARBA00022884"/>
    </source>
</evidence>
<feature type="binding site" evidence="9">
    <location>
        <position position="610"/>
    </location>
    <ligand>
        <name>S-adenosyl-L-methionine</name>
        <dbReference type="ChEBI" id="CHEBI:59789"/>
    </ligand>
</feature>
<dbReference type="NCBIfam" id="TIGR00446">
    <property type="entry name" value="nop2p"/>
    <property type="match status" value="1"/>
</dbReference>
<dbReference type="GO" id="GO:0000470">
    <property type="term" value="P:maturation of LSU-rRNA"/>
    <property type="evidence" value="ECO:0007669"/>
    <property type="project" value="TreeGrafter"/>
</dbReference>
<dbReference type="EMBL" id="KQ977139">
    <property type="protein sequence ID" value="KYN05464.1"/>
    <property type="molecule type" value="Genomic_DNA"/>
</dbReference>
<dbReference type="PRINTS" id="PR02012">
    <property type="entry name" value="RCMTNOP2"/>
</dbReference>
<feature type="compositionally biased region" description="Basic residues" evidence="11">
    <location>
        <begin position="213"/>
        <end position="226"/>
    </location>
</feature>
<dbReference type="Gene3D" id="3.40.50.150">
    <property type="entry name" value="Vaccinia Virus protein VP39"/>
    <property type="match status" value="1"/>
</dbReference>
<dbReference type="Proteomes" id="UP000078542">
    <property type="component" value="Unassembled WGS sequence"/>
</dbReference>